<dbReference type="PANTHER" id="PTHR43540">
    <property type="entry name" value="PEROXYUREIDOACRYLATE/UREIDOACRYLATE AMIDOHYDROLASE-RELATED"/>
    <property type="match status" value="1"/>
</dbReference>
<keyword evidence="4" id="KW-1185">Reference proteome</keyword>
<protein>
    <submittedName>
        <fullName evidence="3">Cysteine hydrolase family protein</fullName>
    </submittedName>
</protein>
<dbReference type="InterPro" id="IPR050272">
    <property type="entry name" value="Isochorismatase-like_hydrls"/>
</dbReference>
<keyword evidence="1 3" id="KW-0378">Hydrolase</keyword>
<accession>A0ABV3U5P5</accession>
<name>A0ABV3U5P5_9GAMM</name>
<dbReference type="Pfam" id="PF00857">
    <property type="entry name" value="Isochorismatase"/>
    <property type="match status" value="1"/>
</dbReference>
<gene>
    <name evidence="3" type="ORF">AB4876_06695</name>
</gene>
<evidence type="ECO:0000313" key="4">
    <source>
        <dbReference type="Proteomes" id="UP001557485"/>
    </source>
</evidence>
<proteinExistence type="predicted"/>
<evidence type="ECO:0000313" key="3">
    <source>
        <dbReference type="EMBL" id="MEX1668592.1"/>
    </source>
</evidence>
<organism evidence="3 4">
    <name type="scientific">Zhongshania guokunii</name>
    <dbReference type="NCBI Taxonomy" id="641783"/>
    <lineage>
        <taxon>Bacteria</taxon>
        <taxon>Pseudomonadati</taxon>
        <taxon>Pseudomonadota</taxon>
        <taxon>Gammaproteobacteria</taxon>
        <taxon>Cellvibrionales</taxon>
        <taxon>Spongiibacteraceae</taxon>
        <taxon>Zhongshania</taxon>
    </lineage>
</organism>
<dbReference type="CDD" id="cd00431">
    <property type="entry name" value="cysteine_hydrolases"/>
    <property type="match status" value="1"/>
</dbReference>
<dbReference type="GO" id="GO:0016787">
    <property type="term" value="F:hydrolase activity"/>
    <property type="evidence" value="ECO:0007669"/>
    <property type="project" value="UniProtKB-KW"/>
</dbReference>
<dbReference type="InterPro" id="IPR000868">
    <property type="entry name" value="Isochorismatase-like_dom"/>
</dbReference>
<dbReference type="SUPFAM" id="SSF52499">
    <property type="entry name" value="Isochorismatase-like hydrolases"/>
    <property type="match status" value="1"/>
</dbReference>
<sequence>MSTSGRTALLLIGFQNDYFAKDGILHAVIEESSRVSGVLKNTLNLLDNSAEVFDLVVSTPIHFTDDYAELEEPVGILRTIKEVGAFRAGKSGAETIPELKPYADIITEVPGKRGLNAFSNTHLEELLRSNDIEHLILAGTVTSICIDSTGRHAADLGFKVTVLSDCTSSRTIFEQDFYCENVFPLYGSVRNSSTLIEAT</sequence>
<evidence type="ECO:0000259" key="2">
    <source>
        <dbReference type="Pfam" id="PF00857"/>
    </source>
</evidence>
<comment type="caution">
    <text evidence="3">The sequence shown here is derived from an EMBL/GenBank/DDBJ whole genome shotgun (WGS) entry which is preliminary data.</text>
</comment>
<reference evidence="3 4" key="1">
    <citation type="journal article" date="2011" name="Int. J. Syst. Evol. Microbiol.">
        <title>Zhongshania antarctica gen. nov., sp. nov. and Zhongshania guokunii sp. nov., gammaproteobacteria respectively isolated from coastal attached (fast) ice and surface seawater of the Antarctic.</title>
        <authorList>
            <person name="Li H.J."/>
            <person name="Zhang X.Y."/>
            <person name="Chen C.X."/>
            <person name="Zhang Y.J."/>
            <person name="Gao Z.M."/>
            <person name="Yu Y."/>
            <person name="Chen X.L."/>
            <person name="Chen B."/>
            <person name="Zhang Y.Z."/>
        </authorList>
    </citation>
    <scope>NUCLEOTIDE SEQUENCE [LARGE SCALE GENOMIC DNA]</scope>
    <source>
        <strain evidence="3 4">ZS6-22T</strain>
    </source>
</reference>
<dbReference type="PANTHER" id="PTHR43540:SF16">
    <property type="entry name" value="ISOCHORISMATASE-LIKE DOMAIN-CONTAINING PROTEIN"/>
    <property type="match status" value="1"/>
</dbReference>
<feature type="domain" description="Isochorismatase-like" evidence="2">
    <location>
        <begin position="7"/>
        <end position="189"/>
    </location>
</feature>
<dbReference type="RefSeq" id="WP_368380875.1">
    <property type="nucleotide sequence ID" value="NZ_JBFRYA010000004.1"/>
</dbReference>
<dbReference type="Gene3D" id="3.40.50.850">
    <property type="entry name" value="Isochorismatase-like"/>
    <property type="match status" value="1"/>
</dbReference>
<dbReference type="Proteomes" id="UP001557485">
    <property type="component" value="Unassembled WGS sequence"/>
</dbReference>
<evidence type="ECO:0000256" key="1">
    <source>
        <dbReference type="ARBA" id="ARBA00022801"/>
    </source>
</evidence>
<dbReference type="EMBL" id="JBFRYA010000004">
    <property type="protein sequence ID" value="MEX1668592.1"/>
    <property type="molecule type" value="Genomic_DNA"/>
</dbReference>
<dbReference type="InterPro" id="IPR036380">
    <property type="entry name" value="Isochorismatase-like_sf"/>
</dbReference>